<keyword evidence="1" id="KW-1133">Transmembrane helix</keyword>
<evidence type="ECO:0000313" key="2">
    <source>
        <dbReference type="EMBL" id="KAK8889381.1"/>
    </source>
</evidence>
<protein>
    <submittedName>
        <fullName evidence="2">Uncharacterized protein</fullName>
    </submittedName>
</protein>
<keyword evidence="1" id="KW-0812">Transmembrane</keyword>
<dbReference type="EMBL" id="JAPFFF010000005">
    <property type="protein sequence ID" value="KAK8889381.1"/>
    <property type="molecule type" value="Genomic_DNA"/>
</dbReference>
<comment type="caution">
    <text evidence="2">The sequence shown here is derived from an EMBL/GenBank/DDBJ whole genome shotgun (WGS) entry which is preliminary data.</text>
</comment>
<proteinExistence type="predicted"/>
<reference evidence="2 3" key="1">
    <citation type="submission" date="2024-04" db="EMBL/GenBank/DDBJ databases">
        <title>Tritrichomonas musculus Genome.</title>
        <authorList>
            <person name="Alves-Ferreira E."/>
            <person name="Grigg M."/>
            <person name="Lorenzi H."/>
            <person name="Galac M."/>
        </authorList>
    </citation>
    <scope>NUCLEOTIDE SEQUENCE [LARGE SCALE GENOMIC DNA]</scope>
    <source>
        <strain evidence="2 3">EAF2021</strain>
    </source>
</reference>
<organism evidence="2 3">
    <name type="scientific">Tritrichomonas musculus</name>
    <dbReference type="NCBI Taxonomy" id="1915356"/>
    <lineage>
        <taxon>Eukaryota</taxon>
        <taxon>Metamonada</taxon>
        <taxon>Parabasalia</taxon>
        <taxon>Tritrichomonadida</taxon>
        <taxon>Tritrichomonadidae</taxon>
        <taxon>Tritrichomonas</taxon>
    </lineage>
</organism>
<feature type="transmembrane region" description="Helical" evidence="1">
    <location>
        <begin position="161"/>
        <end position="182"/>
    </location>
</feature>
<gene>
    <name evidence="2" type="ORF">M9Y10_034127</name>
</gene>
<evidence type="ECO:0000313" key="3">
    <source>
        <dbReference type="Proteomes" id="UP001470230"/>
    </source>
</evidence>
<evidence type="ECO:0000256" key="1">
    <source>
        <dbReference type="SAM" id="Phobius"/>
    </source>
</evidence>
<keyword evidence="1" id="KW-0472">Membrane</keyword>
<accession>A0ABR2KET5</accession>
<name>A0ABR2KET5_9EUKA</name>
<keyword evidence="3" id="KW-1185">Reference proteome</keyword>
<sequence>MINFWIIPKNLCPNLNIVNDYGYSYHYTIKMMPNIPTCLFFQSLTAKHHITITPFSTDLTLKTDIYNTQSLRTKTPLLTFSDNLQHSFSDSEPFFLRLLLASPEPKMFRVSLVSLNFPILYSNCKAEEIQQITSIDSEGTRHQPPNIQSSQCVNVIDELKLFLIIIVIGLIVFIIIIIIFHFSGCISIRFFYGICQFKGRYDGPKKVVMSTSHKNSMDIDASIDRHSDVELLT</sequence>
<dbReference type="Proteomes" id="UP001470230">
    <property type="component" value="Unassembled WGS sequence"/>
</dbReference>